<dbReference type="Proteomes" id="UP000002282">
    <property type="component" value="Unassembled WGS sequence"/>
</dbReference>
<keyword evidence="3" id="KW-1185">Reference proteome</keyword>
<dbReference type="AlphaFoldDB" id="A0A0R1E892"/>
<evidence type="ECO:0000313" key="3">
    <source>
        <dbReference type="Proteomes" id="UP000002282"/>
    </source>
</evidence>
<organism evidence="2 3">
    <name type="scientific">Drosophila yakuba</name>
    <name type="common">Fruit fly</name>
    <dbReference type="NCBI Taxonomy" id="7245"/>
    <lineage>
        <taxon>Eukaryota</taxon>
        <taxon>Metazoa</taxon>
        <taxon>Ecdysozoa</taxon>
        <taxon>Arthropoda</taxon>
        <taxon>Hexapoda</taxon>
        <taxon>Insecta</taxon>
        <taxon>Pterygota</taxon>
        <taxon>Neoptera</taxon>
        <taxon>Endopterygota</taxon>
        <taxon>Diptera</taxon>
        <taxon>Brachycera</taxon>
        <taxon>Muscomorpha</taxon>
        <taxon>Ephydroidea</taxon>
        <taxon>Drosophilidae</taxon>
        <taxon>Drosophila</taxon>
        <taxon>Sophophora</taxon>
    </lineage>
</organism>
<reference evidence="2 3" key="1">
    <citation type="journal article" date="2007" name="Nature">
        <title>Evolution of genes and genomes on the Drosophila phylogeny.</title>
        <authorList>
            <consortium name="Drosophila 12 Genomes Consortium"/>
            <person name="Clark A.G."/>
            <person name="Eisen M.B."/>
            <person name="Smith D.R."/>
            <person name="Bergman C.M."/>
            <person name="Oliver B."/>
            <person name="Markow T.A."/>
            <person name="Kaufman T.C."/>
            <person name="Kellis M."/>
            <person name="Gelbart W."/>
            <person name="Iyer V.N."/>
            <person name="Pollard D.A."/>
            <person name="Sackton T.B."/>
            <person name="Larracuente A.M."/>
            <person name="Singh N.D."/>
            <person name="Abad J.P."/>
            <person name="Abt D.N."/>
            <person name="Adryan B."/>
            <person name="Aguade M."/>
            <person name="Akashi H."/>
            <person name="Anderson W.W."/>
            <person name="Aquadro C.F."/>
            <person name="Ardell D.H."/>
            <person name="Arguello R."/>
            <person name="Artieri C.G."/>
            <person name="Barbash D.A."/>
            <person name="Barker D."/>
            <person name="Barsanti P."/>
            <person name="Batterham P."/>
            <person name="Batzoglou S."/>
            <person name="Begun D."/>
            <person name="Bhutkar A."/>
            <person name="Blanco E."/>
            <person name="Bosak S.A."/>
            <person name="Bradley R.K."/>
            <person name="Brand A.D."/>
            <person name="Brent M.R."/>
            <person name="Brooks A.N."/>
            <person name="Brown R.H."/>
            <person name="Butlin R.K."/>
            <person name="Caggese C."/>
            <person name="Calvi B.R."/>
            <person name="Bernardo de Carvalho A."/>
            <person name="Caspi A."/>
            <person name="Castrezana S."/>
            <person name="Celniker S.E."/>
            <person name="Chang J.L."/>
            <person name="Chapple C."/>
            <person name="Chatterji S."/>
            <person name="Chinwalla A."/>
            <person name="Civetta A."/>
            <person name="Clifton S.W."/>
            <person name="Comeron J.M."/>
            <person name="Costello J.C."/>
            <person name="Coyne J.A."/>
            <person name="Daub J."/>
            <person name="David R.G."/>
            <person name="Delcher A.L."/>
            <person name="Delehaunty K."/>
            <person name="Do C.B."/>
            <person name="Ebling H."/>
            <person name="Edwards K."/>
            <person name="Eickbush T."/>
            <person name="Evans J.D."/>
            <person name="Filipski A."/>
            <person name="Findeiss S."/>
            <person name="Freyhult E."/>
            <person name="Fulton L."/>
            <person name="Fulton R."/>
            <person name="Garcia A.C."/>
            <person name="Gardiner A."/>
            <person name="Garfield D.A."/>
            <person name="Garvin B.E."/>
            <person name="Gibson G."/>
            <person name="Gilbert D."/>
            <person name="Gnerre S."/>
            <person name="Godfrey J."/>
            <person name="Good R."/>
            <person name="Gotea V."/>
            <person name="Gravely B."/>
            <person name="Greenberg A.J."/>
            <person name="Griffiths-Jones S."/>
            <person name="Gross S."/>
            <person name="Guigo R."/>
            <person name="Gustafson E.A."/>
            <person name="Haerty W."/>
            <person name="Hahn M.W."/>
            <person name="Halligan D.L."/>
            <person name="Halpern A.L."/>
            <person name="Halter G.M."/>
            <person name="Han M.V."/>
            <person name="Heger A."/>
            <person name="Hillier L."/>
            <person name="Hinrichs A.S."/>
            <person name="Holmes I."/>
            <person name="Hoskins R.A."/>
            <person name="Hubisz M.J."/>
            <person name="Hultmark D."/>
            <person name="Huntley M.A."/>
            <person name="Jaffe D.B."/>
            <person name="Jagadeeshan S."/>
            <person name="Jeck W.R."/>
            <person name="Johnson J."/>
            <person name="Jones C.D."/>
            <person name="Jordan W.C."/>
            <person name="Karpen G.H."/>
            <person name="Kataoka E."/>
            <person name="Keightley P.D."/>
            <person name="Kheradpour P."/>
            <person name="Kirkness E.F."/>
            <person name="Koerich L.B."/>
            <person name="Kristiansen K."/>
            <person name="Kudrna D."/>
            <person name="Kulathinal R.J."/>
            <person name="Kumar S."/>
            <person name="Kwok R."/>
            <person name="Lander E."/>
            <person name="Langley C.H."/>
            <person name="Lapoint R."/>
            <person name="Lazzaro B.P."/>
            <person name="Lee S.J."/>
            <person name="Levesque L."/>
            <person name="Li R."/>
            <person name="Lin C.F."/>
            <person name="Lin M.F."/>
            <person name="Lindblad-Toh K."/>
            <person name="Llopart A."/>
            <person name="Long M."/>
            <person name="Low L."/>
            <person name="Lozovsky E."/>
            <person name="Lu J."/>
            <person name="Luo M."/>
            <person name="Machado C.A."/>
            <person name="Makalowski W."/>
            <person name="Marzo M."/>
            <person name="Matsuda M."/>
            <person name="Matzkin L."/>
            <person name="McAllister B."/>
            <person name="McBride C.S."/>
            <person name="McKernan B."/>
            <person name="McKernan K."/>
            <person name="Mendez-Lago M."/>
            <person name="Minx P."/>
            <person name="Mollenhauer M.U."/>
            <person name="Montooth K."/>
            <person name="Mount S.M."/>
            <person name="Mu X."/>
            <person name="Myers E."/>
            <person name="Negre B."/>
            <person name="Newfeld S."/>
            <person name="Nielsen R."/>
            <person name="Noor M.A."/>
            <person name="O'Grady P."/>
            <person name="Pachter L."/>
            <person name="Papaceit M."/>
            <person name="Parisi M.J."/>
            <person name="Parisi M."/>
            <person name="Parts L."/>
            <person name="Pedersen J.S."/>
            <person name="Pesole G."/>
            <person name="Phillippy A.M."/>
            <person name="Ponting C.P."/>
            <person name="Pop M."/>
            <person name="Porcelli D."/>
            <person name="Powell J.R."/>
            <person name="Prohaska S."/>
            <person name="Pruitt K."/>
            <person name="Puig M."/>
            <person name="Quesneville H."/>
            <person name="Ram K.R."/>
            <person name="Rand D."/>
            <person name="Rasmussen M.D."/>
            <person name="Reed L.K."/>
            <person name="Reenan R."/>
            <person name="Reily A."/>
            <person name="Remington K.A."/>
            <person name="Rieger T.T."/>
            <person name="Ritchie M.G."/>
            <person name="Robin C."/>
            <person name="Rogers Y.H."/>
            <person name="Rohde C."/>
            <person name="Rozas J."/>
            <person name="Rubenfield M.J."/>
            <person name="Ruiz A."/>
            <person name="Russo S."/>
            <person name="Salzberg S.L."/>
            <person name="Sanchez-Gracia A."/>
            <person name="Saranga D.J."/>
            <person name="Sato H."/>
            <person name="Schaeffer S.W."/>
            <person name="Schatz M.C."/>
            <person name="Schlenke T."/>
            <person name="Schwartz R."/>
            <person name="Segarra C."/>
            <person name="Singh R.S."/>
            <person name="Sirot L."/>
            <person name="Sirota M."/>
            <person name="Sisneros N.B."/>
            <person name="Smith C.D."/>
            <person name="Smith T.F."/>
            <person name="Spieth J."/>
            <person name="Stage D.E."/>
            <person name="Stark A."/>
            <person name="Stephan W."/>
            <person name="Strausberg R.L."/>
            <person name="Strempel S."/>
            <person name="Sturgill D."/>
            <person name="Sutton G."/>
            <person name="Sutton G.G."/>
            <person name="Tao W."/>
            <person name="Teichmann S."/>
            <person name="Tobari Y.N."/>
            <person name="Tomimura Y."/>
            <person name="Tsolas J.M."/>
            <person name="Valente V.L."/>
            <person name="Venter E."/>
            <person name="Venter J.C."/>
            <person name="Vicario S."/>
            <person name="Vieira F.G."/>
            <person name="Vilella A.J."/>
            <person name="Villasante A."/>
            <person name="Walenz B."/>
            <person name="Wang J."/>
            <person name="Wasserman M."/>
            <person name="Watts T."/>
            <person name="Wilson D."/>
            <person name="Wilson R.K."/>
            <person name="Wing R.A."/>
            <person name="Wolfner M.F."/>
            <person name="Wong A."/>
            <person name="Wong G.K."/>
            <person name="Wu C.I."/>
            <person name="Wu G."/>
            <person name="Yamamoto D."/>
            <person name="Yang H.P."/>
            <person name="Yang S.P."/>
            <person name="Yorke J.A."/>
            <person name="Yoshida K."/>
            <person name="Zdobnov E."/>
            <person name="Zhang P."/>
            <person name="Zhang Y."/>
            <person name="Zimin A.V."/>
            <person name="Baldwin J."/>
            <person name="Abdouelleil A."/>
            <person name="Abdulkadir J."/>
            <person name="Abebe A."/>
            <person name="Abera B."/>
            <person name="Abreu J."/>
            <person name="Acer S.C."/>
            <person name="Aftuck L."/>
            <person name="Alexander A."/>
            <person name="An P."/>
            <person name="Anderson E."/>
            <person name="Anderson S."/>
            <person name="Arachi H."/>
            <person name="Azer M."/>
            <person name="Bachantsang P."/>
            <person name="Barry A."/>
            <person name="Bayul T."/>
            <person name="Berlin A."/>
            <person name="Bessette D."/>
            <person name="Bloom T."/>
            <person name="Blye J."/>
            <person name="Boguslavskiy L."/>
            <person name="Bonnet C."/>
            <person name="Boukhgalter B."/>
            <person name="Bourzgui I."/>
            <person name="Brown A."/>
            <person name="Cahill P."/>
            <person name="Channer S."/>
            <person name="Cheshatsang Y."/>
            <person name="Chuda L."/>
            <person name="Citroen M."/>
            <person name="Collymore A."/>
            <person name="Cooke P."/>
            <person name="Costello M."/>
            <person name="D'Aco K."/>
            <person name="Daza R."/>
            <person name="De Haan G."/>
            <person name="DeGray S."/>
            <person name="DeMaso C."/>
            <person name="Dhargay N."/>
            <person name="Dooley K."/>
            <person name="Dooley E."/>
            <person name="Doricent M."/>
            <person name="Dorje P."/>
            <person name="Dorjee K."/>
            <person name="Dupes A."/>
            <person name="Elong R."/>
            <person name="Falk J."/>
            <person name="Farina A."/>
            <person name="Faro S."/>
            <person name="Ferguson D."/>
            <person name="Fisher S."/>
            <person name="Foley C.D."/>
            <person name="Franke A."/>
            <person name="Friedrich D."/>
            <person name="Gadbois L."/>
            <person name="Gearin G."/>
            <person name="Gearin C.R."/>
            <person name="Giannoukos G."/>
            <person name="Goode T."/>
            <person name="Graham J."/>
            <person name="Grandbois E."/>
            <person name="Grewal S."/>
            <person name="Gyaltsen K."/>
            <person name="Hafez N."/>
            <person name="Hagos B."/>
            <person name="Hall J."/>
            <person name="Henson C."/>
            <person name="Hollinger A."/>
            <person name="Honan T."/>
            <person name="Huard M.D."/>
            <person name="Hughes L."/>
            <person name="Hurhula B."/>
            <person name="Husby M.E."/>
            <person name="Kamat A."/>
            <person name="Kanga B."/>
            <person name="Kashin S."/>
            <person name="Khazanovich D."/>
            <person name="Kisner P."/>
            <person name="Lance K."/>
            <person name="Lara M."/>
            <person name="Lee W."/>
            <person name="Lennon N."/>
            <person name="Letendre F."/>
            <person name="LeVine R."/>
            <person name="Lipovsky A."/>
            <person name="Liu X."/>
            <person name="Liu J."/>
            <person name="Liu S."/>
            <person name="Lokyitsang T."/>
            <person name="Lokyitsang Y."/>
            <person name="Lubonja R."/>
            <person name="Lui A."/>
            <person name="MacDonald P."/>
            <person name="Magnisalis V."/>
            <person name="Maru K."/>
            <person name="Matthews C."/>
            <person name="McCusker W."/>
            <person name="McDonough S."/>
            <person name="Mehta T."/>
            <person name="Meldrim J."/>
            <person name="Meneus L."/>
            <person name="Mihai O."/>
            <person name="Mihalev A."/>
            <person name="Mihova T."/>
            <person name="Mittelman R."/>
            <person name="Mlenga V."/>
            <person name="Montmayeur A."/>
            <person name="Mulrain L."/>
            <person name="Navidi A."/>
            <person name="Naylor J."/>
            <person name="Negash T."/>
            <person name="Nguyen T."/>
            <person name="Nguyen N."/>
            <person name="Nicol R."/>
            <person name="Norbu C."/>
            <person name="Norbu N."/>
            <person name="Novod N."/>
            <person name="O'Neill B."/>
            <person name="Osman S."/>
            <person name="Markiewicz E."/>
            <person name="Oyono O.L."/>
            <person name="Patti C."/>
            <person name="Phunkhang P."/>
            <person name="Pierre F."/>
            <person name="Priest M."/>
            <person name="Raghuraman S."/>
            <person name="Rege F."/>
            <person name="Reyes R."/>
            <person name="Rise C."/>
            <person name="Rogov P."/>
            <person name="Ross K."/>
            <person name="Ryan E."/>
            <person name="Settipalli S."/>
            <person name="Shea T."/>
            <person name="Sherpa N."/>
            <person name="Shi L."/>
            <person name="Shih D."/>
            <person name="Sparrow T."/>
            <person name="Spaulding J."/>
            <person name="Stalker J."/>
            <person name="Stange-Thomann N."/>
            <person name="Stavropoulos S."/>
            <person name="Stone C."/>
            <person name="Strader C."/>
            <person name="Tesfaye S."/>
            <person name="Thomson T."/>
            <person name="Thoulutsang Y."/>
            <person name="Thoulutsang D."/>
            <person name="Topham K."/>
            <person name="Topping I."/>
            <person name="Tsamla T."/>
            <person name="Vassiliev H."/>
            <person name="Vo A."/>
            <person name="Wangchuk T."/>
            <person name="Wangdi T."/>
            <person name="Weiand M."/>
            <person name="Wilkinson J."/>
            <person name="Wilson A."/>
            <person name="Yadav S."/>
            <person name="Young G."/>
            <person name="Yu Q."/>
            <person name="Zembek L."/>
            <person name="Zhong D."/>
            <person name="Zimmer A."/>
            <person name="Zwirko Z."/>
            <person name="Jaffe D.B."/>
            <person name="Alvarez P."/>
            <person name="Brockman W."/>
            <person name="Butler J."/>
            <person name="Chin C."/>
            <person name="Gnerre S."/>
            <person name="Grabherr M."/>
            <person name="Kleber M."/>
            <person name="Mauceli E."/>
            <person name="MacCallum I."/>
        </authorList>
    </citation>
    <scope>NUCLEOTIDE SEQUENCE [LARGE SCALE GENOMIC DNA]</scope>
    <source>
        <strain evidence="3">Tai18E2 / Tucson 14021-0261.01</strain>
    </source>
</reference>
<gene>
    <name evidence="2" type="primary">Dyak\GE28417</name>
    <name evidence="2" type="synonym">GE28417</name>
    <name evidence="2" type="ORF">Dyak_GE28417</name>
</gene>
<evidence type="ECO:0000256" key="1">
    <source>
        <dbReference type="SAM" id="Phobius"/>
    </source>
</evidence>
<keyword evidence="1" id="KW-1133">Transmembrane helix</keyword>
<keyword evidence="1" id="KW-0812">Transmembrane</keyword>
<name>A0A0R1E892_DROYA</name>
<feature type="transmembrane region" description="Helical" evidence="1">
    <location>
        <begin position="48"/>
        <end position="67"/>
    </location>
</feature>
<sequence length="109" mass="13294">MKIFLDLSDPFKCTSRINHVLWTLWIVLWTLRILLLSLWTLLRTLWTTLWSVWILLWTLWTLLRTIWQLLRRLLVLSAPYLQPNRFVASFHNHTMVKLTPNSFKSQKIY</sequence>
<proteinExistence type="predicted"/>
<keyword evidence="1" id="KW-0472">Membrane</keyword>
<protein>
    <submittedName>
        <fullName evidence="2">Uncharacterized protein</fullName>
    </submittedName>
</protein>
<dbReference type="KEGG" id="dya:Dyak_GE28417"/>
<reference evidence="2 3" key="2">
    <citation type="journal article" date="2007" name="PLoS Biol.">
        <title>Principles of genome evolution in the Drosophila melanogaster species group.</title>
        <authorList>
            <person name="Ranz J.M."/>
            <person name="Maurin D."/>
            <person name="Chan Y.S."/>
            <person name="von Grotthuss M."/>
            <person name="Hillier L.W."/>
            <person name="Roote J."/>
            <person name="Ashburner M."/>
            <person name="Bergman C.M."/>
        </authorList>
    </citation>
    <scope>NUCLEOTIDE SEQUENCE [LARGE SCALE GENOMIC DNA]</scope>
    <source>
        <strain evidence="3">Tai18E2 / Tucson 14021-0261.01</strain>
    </source>
</reference>
<evidence type="ECO:0000313" key="2">
    <source>
        <dbReference type="EMBL" id="KRK05435.1"/>
    </source>
</evidence>
<accession>A0A0R1E892</accession>
<feature type="transmembrane region" description="Helical" evidence="1">
    <location>
        <begin position="20"/>
        <end position="42"/>
    </location>
</feature>
<dbReference type="EMBL" id="CH892047">
    <property type="protein sequence ID" value="KRK05435.1"/>
    <property type="molecule type" value="Genomic_DNA"/>
</dbReference>
<dbReference type="OrthoDB" id="10582575at2759"/>